<keyword evidence="10 15" id="KW-0239">DNA-directed DNA polymerase</keyword>
<evidence type="ECO:0000256" key="14">
    <source>
        <dbReference type="ARBA" id="ARBA00049244"/>
    </source>
</evidence>
<evidence type="ECO:0000256" key="8">
    <source>
        <dbReference type="ARBA" id="ARBA00022763"/>
    </source>
</evidence>
<keyword evidence="5 15" id="KW-0548">Nucleotidyltransferase</keyword>
<dbReference type="Pfam" id="PF11799">
    <property type="entry name" value="IMS_C"/>
    <property type="match status" value="1"/>
</dbReference>
<proteinExistence type="inferred from homology"/>
<feature type="site" description="Substrate discrimination" evidence="15">
    <location>
        <position position="15"/>
    </location>
</feature>
<dbReference type="EMBL" id="BCTA01000036">
    <property type="protein sequence ID" value="GAT09508.1"/>
    <property type="molecule type" value="Genomic_DNA"/>
</dbReference>
<comment type="cofactor">
    <cofactor evidence="15">
        <name>Mg(2+)</name>
        <dbReference type="ChEBI" id="CHEBI:18420"/>
    </cofactor>
    <text evidence="15">Binds 2 magnesium ions per subunit.</text>
</comment>
<dbReference type="GO" id="GO:0042276">
    <property type="term" value="P:error-prone translesion synthesis"/>
    <property type="evidence" value="ECO:0007669"/>
    <property type="project" value="TreeGrafter"/>
</dbReference>
<dbReference type="NCBIfam" id="NF002882">
    <property type="entry name" value="PRK03348.1"/>
    <property type="match status" value="1"/>
</dbReference>
<keyword evidence="19" id="KW-1185">Reference proteome</keyword>
<evidence type="ECO:0000256" key="9">
    <source>
        <dbReference type="ARBA" id="ARBA00022842"/>
    </source>
</evidence>
<dbReference type="GO" id="GO:0003887">
    <property type="term" value="F:DNA-directed DNA polymerase activity"/>
    <property type="evidence" value="ECO:0007669"/>
    <property type="project" value="UniProtKB-UniRule"/>
</dbReference>
<dbReference type="GO" id="GO:0003684">
    <property type="term" value="F:damaged DNA binding"/>
    <property type="evidence" value="ECO:0007669"/>
    <property type="project" value="InterPro"/>
</dbReference>
<keyword evidence="8 15" id="KW-0227">DNA damage</keyword>
<dbReference type="Gene3D" id="3.40.1170.60">
    <property type="match status" value="1"/>
</dbReference>
<keyword evidence="7 15" id="KW-0479">Metal-binding</keyword>
<evidence type="ECO:0000256" key="6">
    <source>
        <dbReference type="ARBA" id="ARBA00022705"/>
    </source>
</evidence>
<reference evidence="17 19" key="1">
    <citation type="journal article" date="2016" name="Genome Announc.">
        <title>Draft Genome Sequences of Five Rapidly Growing Mycobacterium Species, M. thermoresistibile, M. fortuitum subsp. acetamidolyticum, M. canariasense, M. brisbanense, and M. novocastrense.</title>
        <authorList>
            <person name="Katahira K."/>
            <person name="Ogura Y."/>
            <person name="Gotoh Y."/>
            <person name="Hayashi T."/>
        </authorList>
    </citation>
    <scope>NUCLEOTIDE SEQUENCE [LARGE SCALE GENOMIC DNA]</scope>
    <source>
        <strain evidence="17 19">JCM18114</strain>
    </source>
</reference>
<dbReference type="PROSITE" id="PS50173">
    <property type="entry name" value="UMUC"/>
    <property type="match status" value="1"/>
</dbReference>
<comment type="similarity">
    <text evidence="1 15">Belongs to the DNA polymerase type-Y family.</text>
</comment>
<dbReference type="GO" id="GO:0006261">
    <property type="term" value="P:DNA-templated DNA replication"/>
    <property type="evidence" value="ECO:0007669"/>
    <property type="project" value="UniProtKB-UniRule"/>
</dbReference>
<dbReference type="InterPro" id="IPR050116">
    <property type="entry name" value="DNA_polymerase-Y"/>
</dbReference>
<evidence type="ECO:0000256" key="7">
    <source>
        <dbReference type="ARBA" id="ARBA00022723"/>
    </source>
</evidence>
<dbReference type="Gene3D" id="3.30.70.270">
    <property type="match status" value="1"/>
</dbReference>
<comment type="subunit">
    <text evidence="15">Monomer.</text>
</comment>
<comment type="subcellular location">
    <subcellularLocation>
        <location evidence="15">Cytoplasm</location>
    </subcellularLocation>
</comment>
<organism evidence="18 20">
    <name type="scientific">Mycolicibacterium novocastrense</name>
    <name type="common">Mycobacterium novocastrense</name>
    <dbReference type="NCBI Taxonomy" id="59813"/>
    <lineage>
        <taxon>Bacteria</taxon>
        <taxon>Bacillati</taxon>
        <taxon>Actinomycetota</taxon>
        <taxon>Actinomycetes</taxon>
        <taxon>Mycobacteriales</taxon>
        <taxon>Mycobacteriaceae</taxon>
        <taxon>Mycolicibacterium</taxon>
    </lineage>
</organism>
<dbReference type="GO" id="GO:0009432">
    <property type="term" value="P:SOS response"/>
    <property type="evidence" value="ECO:0007669"/>
    <property type="project" value="TreeGrafter"/>
</dbReference>
<name>A0AAW5SKA6_MYCNV</name>
<keyword evidence="12 15" id="KW-0234">DNA repair</keyword>
<dbReference type="GO" id="GO:0000287">
    <property type="term" value="F:magnesium ion binding"/>
    <property type="evidence" value="ECO:0007669"/>
    <property type="project" value="UniProtKB-UniRule"/>
</dbReference>
<dbReference type="PANTHER" id="PTHR11076:SF33">
    <property type="entry name" value="DNA POLYMERASE KAPPA"/>
    <property type="match status" value="1"/>
</dbReference>
<evidence type="ECO:0000256" key="2">
    <source>
        <dbReference type="ARBA" id="ARBA00022457"/>
    </source>
</evidence>
<dbReference type="SUPFAM" id="SSF100879">
    <property type="entry name" value="Lesion bypass DNA polymerase (Y-family), little finger domain"/>
    <property type="match status" value="1"/>
</dbReference>
<dbReference type="FunFam" id="3.30.1490.100:FF:000004">
    <property type="entry name" value="DNA polymerase IV"/>
    <property type="match status" value="1"/>
</dbReference>
<sequence length="456" mass="48637">MDARWVLHLDMDAFFASVEQLTRPTLRGRPVLVGGLGGRGVVAGASYESRVYGAKSAMPMHQARRLVGAAAVVLPPRGVVYGVASRRVFETVRAMVPVLEQLSYDEAFGEPAELAGASAADVEDFCRTLRARVLAETGLVASIGAGSGKQLAKIASGLAKPDGMRVVRRDEERSLLDGLPVRRLWGIGPVAGEKLHRLGIETIGAFAALSEAEAADILGGTVGPALHRLARGIDDRPVAENAPAKQISAESTFPEDLTTLDQLREAMGPIGEHAHRRLEKDGRGARTVTVKLKKSDMSTLTRSATLPYATADAATLIATARRLLLDPVEVGPIRLLGVGFSGLSDVRQESLFPDLELMAYDEDVTHTGVPPTVSDLAASAPAWRIGDDVTHPDFGHGWIQGAGHGVMTVRFETRTSGPGQARTFPVDTPGIERANPVDSLDWPDYIAELARYQSTP</sequence>
<feature type="binding site" evidence="15">
    <location>
        <position position="105"/>
    </location>
    <ligand>
        <name>Mg(2+)</name>
        <dbReference type="ChEBI" id="CHEBI:18420"/>
    </ligand>
</feature>
<evidence type="ECO:0000256" key="1">
    <source>
        <dbReference type="ARBA" id="ARBA00010945"/>
    </source>
</evidence>
<comment type="catalytic activity">
    <reaction evidence="14 15">
        <text>DNA(n) + a 2'-deoxyribonucleoside 5'-triphosphate = DNA(n+1) + diphosphate</text>
        <dbReference type="Rhea" id="RHEA:22508"/>
        <dbReference type="Rhea" id="RHEA-COMP:17339"/>
        <dbReference type="Rhea" id="RHEA-COMP:17340"/>
        <dbReference type="ChEBI" id="CHEBI:33019"/>
        <dbReference type="ChEBI" id="CHEBI:61560"/>
        <dbReference type="ChEBI" id="CHEBI:173112"/>
        <dbReference type="EC" id="2.7.7.7"/>
    </reaction>
</comment>
<evidence type="ECO:0000256" key="3">
    <source>
        <dbReference type="ARBA" id="ARBA00022490"/>
    </source>
</evidence>
<dbReference type="Proteomes" id="UP001207528">
    <property type="component" value="Unassembled WGS sequence"/>
</dbReference>
<dbReference type="InterPro" id="IPR036775">
    <property type="entry name" value="DNA_pol_Y-fam_lit_finger_sf"/>
</dbReference>
<keyword evidence="4 15" id="KW-0808">Transferase</keyword>
<comment type="caution">
    <text evidence="18">The sequence shown here is derived from an EMBL/GenBank/DDBJ whole genome shotgun (WGS) entry which is preliminary data.</text>
</comment>
<dbReference type="CDD" id="cd03586">
    <property type="entry name" value="PolY_Pol_IV_kappa"/>
    <property type="match status" value="1"/>
</dbReference>
<feature type="active site" evidence="15">
    <location>
        <position position="106"/>
    </location>
</feature>
<evidence type="ECO:0000313" key="19">
    <source>
        <dbReference type="Proteomes" id="UP000069773"/>
    </source>
</evidence>
<dbReference type="InterPro" id="IPR001126">
    <property type="entry name" value="UmuC"/>
</dbReference>
<dbReference type="Gene3D" id="1.10.150.20">
    <property type="entry name" value="5' to 3' exonuclease, C-terminal subdomain"/>
    <property type="match status" value="1"/>
</dbReference>
<evidence type="ECO:0000313" key="20">
    <source>
        <dbReference type="Proteomes" id="UP001207528"/>
    </source>
</evidence>
<dbReference type="Pfam" id="PF00817">
    <property type="entry name" value="IMS"/>
    <property type="match status" value="1"/>
</dbReference>
<dbReference type="EMBL" id="JACKTI010000035">
    <property type="protein sequence ID" value="MCV7023907.1"/>
    <property type="molecule type" value="Genomic_DNA"/>
</dbReference>
<evidence type="ECO:0000259" key="16">
    <source>
        <dbReference type="PROSITE" id="PS50173"/>
    </source>
</evidence>
<evidence type="ECO:0000313" key="17">
    <source>
        <dbReference type="EMBL" id="GAT09508.1"/>
    </source>
</evidence>
<dbReference type="SUPFAM" id="SSF56672">
    <property type="entry name" value="DNA/RNA polymerases"/>
    <property type="match status" value="1"/>
</dbReference>
<dbReference type="InterPro" id="IPR043502">
    <property type="entry name" value="DNA/RNA_pol_sf"/>
</dbReference>
<dbReference type="NCBIfam" id="NF002677">
    <property type="entry name" value="PRK02406.1"/>
    <property type="match status" value="1"/>
</dbReference>
<reference evidence="18" key="2">
    <citation type="submission" date="2020-07" db="EMBL/GenBank/DDBJ databases">
        <authorList>
            <person name="Pettersson B.M.F."/>
            <person name="Behra P.R.K."/>
            <person name="Ramesh M."/>
            <person name="Das S."/>
            <person name="Dasgupta S."/>
            <person name="Kirsebom L.A."/>
        </authorList>
    </citation>
    <scope>NUCLEOTIDE SEQUENCE</scope>
    <source>
        <strain evidence="18">DSM 44203</strain>
    </source>
</reference>
<feature type="binding site" evidence="15">
    <location>
        <position position="10"/>
    </location>
    <ligand>
        <name>Mg(2+)</name>
        <dbReference type="ChEBI" id="CHEBI:18420"/>
    </ligand>
</feature>
<dbReference type="PANTHER" id="PTHR11076">
    <property type="entry name" value="DNA REPAIR POLYMERASE UMUC / TRANSFERASE FAMILY MEMBER"/>
    <property type="match status" value="1"/>
</dbReference>
<dbReference type="Gene3D" id="3.30.1490.100">
    <property type="entry name" value="DNA polymerase, Y-family, little finger domain"/>
    <property type="match status" value="1"/>
</dbReference>
<dbReference type="FunFam" id="1.10.150.20:FF:000068">
    <property type="entry name" value="DNA polymerase IV"/>
    <property type="match status" value="1"/>
</dbReference>
<keyword evidence="6 15" id="KW-0235">DNA replication</keyword>
<evidence type="ECO:0000256" key="15">
    <source>
        <dbReference type="HAMAP-Rule" id="MF_01113"/>
    </source>
</evidence>
<keyword evidence="2 15" id="KW-0515">Mutator protein</keyword>
<dbReference type="GO" id="GO:0005829">
    <property type="term" value="C:cytosol"/>
    <property type="evidence" value="ECO:0007669"/>
    <property type="project" value="TreeGrafter"/>
</dbReference>
<gene>
    <name evidence="15" type="primary">dinB</name>
    <name evidence="18" type="ORF">H7I77_11195</name>
    <name evidence="17" type="ORF">RMCN_2641</name>
</gene>
<evidence type="ECO:0000256" key="11">
    <source>
        <dbReference type="ARBA" id="ARBA00023125"/>
    </source>
</evidence>
<dbReference type="AlphaFoldDB" id="A0AAW5SKA6"/>
<dbReference type="Proteomes" id="UP000069773">
    <property type="component" value="Unassembled WGS sequence"/>
</dbReference>
<dbReference type="HAMAP" id="MF_01113">
    <property type="entry name" value="DNApol_IV"/>
    <property type="match status" value="1"/>
</dbReference>
<evidence type="ECO:0000256" key="12">
    <source>
        <dbReference type="ARBA" id="ARBA00023204"/>
    </source>
</evidence>
<evidence type="ECO:0000256" key="10">
    <source>
        <dbReference type="ARBA" id="ARBA00022932"/>
    </source>
</evidence>
<keyword evidence="3 15" id="KW-0963">Cytoplasm</keyword>
<evidence type="ECO:0000256" key="4">
    <source>
        <dbReference type="ARBA" id="ARBA00022679"/>
    </source>
</evidence>
<reference evidence="18" key="3">
    <citation type="journal article" date="2022" name="BMC Genomics">
        <title>Comparative genome analysis of mycobacteria focusing on tRNA and non-coding RNA.</title>
        <authorList>
            <person name="Behra P.R.K."/>
            <person name="Pettersson B.M.F."/>
            <person name="Ramesh M."/>
            <person name="Das S."/>
            <person name="Dasgupta S."/>
            <person name="Kirsebom L.A."/>
        </authorList>
    </citation>
    <scope>NUCLEOTIDE SEQUENCE</scope>
    <source>
        <strain evidence="18">DSM 44203</strain>
    </source>
</reference>
<dbReference type="InterPro" id="IPR043128">
    <property type="entry name" value="Rev_trsase/Diguanyl_cyclase"/>
</dbReference>
<feature type="domain" description="UmuC" evidence="16">
    <location>
        <begin position="6"/>
        <end position="188"/>
    </location>
</feature>
<evidence type="ECO:0000256" key="5">
    <source>
        <dbReference type="ARBA" id="ARBA00022695"/>
    </source>
</evidence>
<protein>
    <recommendedName>
        <fullName evidence="15">DNA polymerase IV</fullName>
        <shortName evidence="15">Pol IV</shortName>
        <ecNumber evidence="15">2.7.7.7</ecNumber>
    </recommendedName>
</protein>
<dbReference type="Pfam" id="PF11798">
    <property type="entry name" value="IMS_HHH"/>
    <property type="match status" value="1"/>
</dbReference>
<comment type="function">
    <text evidence="13 15">Poorly processive, error-prone DNA polymerase involved in untargeted mutagenesis. Copies undamaged DNA at stalled replication forks, which arise in vivo from mismatched or misaligned primer ends. These misaligned primers can be extended by PolIV. Exhibits no 3'-5' exonuclease (proofreading) activity. May be involved in translesional synthesis, in conjunction with the beta clamp from PolIII.</text>
</comment>
<keyword evidence="11 15" id="KW-0238">DNA-binding</keyword>
<accession>A0AAW5SKA6</accession>
<dbReference type="RefSeq" id="WP_067389843.1">
    <property type="nucleotide sequence ID" value="NZ_BCTA01000036.1"/>
</dbReference>
<dbReference type="InterPro" id="IPR024728">
    <property type="entry name" value="PolY_HhH_motif"/>
</dbReference>
<evidence type="ECO:0000256" key="13">
    <source>
        <dbReference type="ARBA" id="ARBA00025589"/>
    </source>
</evidence>
<dbReference type="InterPro" id="IPR017961">
    <property type="entry name" value="DNA_pol_Y-fam_little_finger"/>
</dbReference>
<dbReference type="GO" id="GO:0006281">
    <property type="term" value="P:DNA repair"/>
    <property type="evidence" value="ECO:0007669"/>
    <property type="project" value="UniProtKB-UniRule"/>
</dbReference>
<evidence type="ECO:0000313" key="18">
    <source>
        <dbReference type="EMBL" id="MCV7023907.1"/>
    </source>
</evidence>
<dbReference type="InterPro" id="IPR022880">
    <property type="entry name" value="DNApol_IV"/>
</dbReference>
<dbReference type="EC" id="2.7.7.7" evidence="15"/>
<keyword evidence="9 15" id="KW-0460">Magnesium</keyword>